<evidence type="ECO:0000313" key="2">
    <source>
        <dbReference type="EMBL" id="PGG97740.1"/>
    </source>
</evidence>
<accession>A0A2B7WMI5</accession>
<keyword evidence="1" id="KW-0732">Signal</keyword>
<comment type="caution">
    <text evidence="2">The sequence shown here is derived from an EMBL/GenBank/DDBJ whole genome shotgun (WGS) entry which is preliminary data.</text>
</comment>
<evidence type="ECO:0000313" key="3">
    <source>
        <dbReference type="Proteomes" id="UP000224080"/>
    </source>
</evidence>
<feature type="signal peptide" evidence="1">
    <location>
        <begin position="1"/>
        <end position="17"/>
    </location>
</feature>
<sequence length="67" mass="6844">MKLLPMLVLAIAAVVAASPAPNPAEQRKKPPKNCAGFGDPCSKAICCGGYKCMDGGKELVCLPADSP</sequence>
<name>A0A2B7WMI5_9EURO</name>
<dbReference type="AlphaFoldDB" id="A0A2B7WMI5"/>
<proteinExistence type="predicted"/>
<feature type="chain" id="PRO_5012496422" evidence="1">
    <location>
        <begin position="18"/>
        <end position="67"/>
    </location>
</feature>
<gene>
    <name evidence="2" type="ORF">GX51_07184</name>
</gene>
<keyword evidence="3" id="KW-1185">Reference proteome</keyword>
<protein>
    <submittedName>
        <fullName evidence="2">Uncharacterized protein</fullName>
    </submittedName>
</protein>
<reference evidence="2 3" key="1">
    <citation type="submission" date="2017-10" db="EMBL/GenBank/DDBJ databases">
        <title>Comparative genomics in systemic dimorphic fungi from Ajellomycetaceae.</title>
        <authorList>
            <person name="Munoz J.F."/>
            <person name="Mcewen J.G."/>
            <person name="Clay O.K."/>
            <person name="Cuomo C.A."/>
        </authorList>
    </citation>
    <scope>NUCLEOTIDE SEQUENCE [LARGE SCALE GENOMIC DNA]</scope>
    <source>
        <strain evidence="2 3">UAMH130</strain>
    </source>
</reference>
<organism evidence="2 3">
    <name type="scientific">Blastomyces parvus</name>
    <dbReference type="NCBI Taxonomy" id="2060905"/>
    <lineage>
        <taxon>Eukaryota</taxon>
        <taxon>Fungi</taxon>
        <taxon>Dikarya</taxon>
        <taxon>Ascomycota</taxon>
        <taxon>Pezizomycotina</taxon>
        <taxon>Eurotiomycetes</taxon>
        <taxon>Eurotiomycetidae</taxon>
        <taxon>Onygenales</taxon>
        <taxon>Ajellomycetaceae</taxon>
        <taxon>Blastomyces</taxon>
    </lineage>
</organism>
<dbReference type="Proteomes" id="UP000224080">
    <property type="component" value="Unassembled WGS sequence"/>
</dbReference>
<evidence type="ECO:0000256" key="1">
    <source>
        <dbReference type="SAM" id="SignalP"/>
    </source>
</evidence>
<dbReference type="EMBL" id="PDNC01000136">
    <property type="protein sequence ID" value="PGG97740.1"/>
    <property type="molecule type" value="Genomic_DNA"/>
</dbReference>